<gene>
    <name evidence="2" type="ORF">RMCT_1042</name>
</gene>
<evidence type="ECO:0000256" key="1">
    <source>
        <dbReference type="SAM" id="MobiDB-lite"/>
    </source>
</evidence>
<organism evidence="2 3">
    <name type="scientific">Mycolicibacterium thermoresistibile</name>
    <name type="common">Mycobacterium thermoresistibile</name>
    <dbReference type="NCBI Taxonomy" id="1797"/>
    <lineage>
        <taxon>Bacteria</taxon>
        <taxon>Bacillati</taxon>
        <taxon>Actinomycetota</taxon>
        <taxon>Actinomycetes</taxon>
        <taxon>Mycobacteriales</taxon>
        <taxon>Mycobacteriaceae</taxon>
        <taxon>Mycolicibacterium</taxon>
    </lineage>
</organism>
<sequence>MTSPYDPDAEWDGESGGVGDSGDDLAAALDFSAPGEDDADVDDLYVAEPEPEEPAEGYVDPYEQAEEPEDLGPLFSVTNPPGTLTVTAFLDGGIQSVEISPSVTGMTESELAQELLAIAKVAAMKARAGQYEFLLEATPQEAGEREFLGEFLQHGVGLPTPEQAAQVEAEFVQRYLRDDV</sequence>
<dbReference type="RefSeq" id="WP_003925712.1">
    <property type="nucleotide sequence ID" value="NZ_BCTB01000005.1"/>
</dbReference>
<reference evidence="3" key="2">
    <citation type="submission" date="2016-02" db="EMBL/GenBank/DDBJ databases">
        <title>Draft genome sequence of five rapidly growing Mycobacterium species.</title>
        <authorList>
            <person name="Katahira K."/>
            <person name="Gotou Y."/>
            <person name="Iida K."/>
            <person name="Ogura Y."/>
            <person name="Hayashi T."/>
        </authorList>
    </citation>
    <scope>NUCLEOTIDE SEQUENCE [LARGE SCALE GENOMIC DNA]</scope>
    <source>
        <strain evidence="3">JCM6362</strain>
    </source>
</reference>
<evidence type="ECO:0000313" key="2">
    <source>
        <dbReference type="EMBL" id="GAT14071.1"/>
    </source>
</evidence>
<name>A0A100XCH6_MYCTH</name>
<proteinExistence type="predicted"/>
<feature type="compositionally biased region" description="Low complexity" evidence="1">
    <location>
        <begin position="24"/>
        <end position="33"/>
    </location>
</feature>
<dbReference type="STRING" id="1797.RMCT_1042"/>
<dbReference type="EMBL" id="BCTB01000005">
    <property type="protein sequence ID" value="GAT14071.1"/>
    <property type="molecule type" value="Genomic_DNA"/>
</dbReference>
<protein>
    <recommendedName>
        <fullName evidence="4">ESX-1 secretion-associated protein EspH</fullName>
    </recommendedName>
</protein>
<comment type="caution">
    <text evidence="2">The sequence shown here is derived from an EMBL/GenBank/DDBJ whole genome shotgun (WGS) entry which is preliminary data.</text>
</comment>
<dbReference type="OrthoDB" id="4641051at2"/>
<accession>A0A100XCH6</accession>
<dbReference type="AlphaFoldDB" id="A0A100XCH6"/>
<feature type="region of interest" description="Disordered" evidence="1">
    <location>
        <begin position="1"/>
        <end position="66"/>
    </location>
</feature>
<evidence type="ECO:0008006" key="4">
    <source>
        <dbReference type="Google" id="ProtNLM"/>
    </source>
</evidence>
<dbReference type="Proteomes" id="UP000069654">
    <property type="component" value="Unassembled WGS sequence"/>
</dbReference>
<dbReference type="OMA" id="HTFMVEA"/>
<feature type="compositionally biased region" description="Acidic residues" evidence="1">
    <location>
        <begin position="35"/>
        <end position="55"/>
    </location>
</feature>
<evidence type="ECO:0000313" key="3">
    <source>
        <dbReference type="Proteomes" id="UP000069654"/>
    </source>
</evidence>
<reference evidence="2 3" key="1">
    <citation type="journal article" date="2016" name="Genome Announc.">
        <title>Draft Genome Sequences of Five Rapidly Growing Mycobacterium Species, M. thermoresistibile, M. fortuitum subsp. acetamidolyticum, M. canariasense, M. brisbanense, and M. novocastrense.</title>
        <authorList>
            <person name="Katahira K."/>
            <person name="Ogura Y."/>
            <person name="Gotoh Y."/>
            <person name="Hayashi T."/>
        </authorList>
    </citation>
    <scope>NUCLEOTIDE SEQUENCE [LARGE SCALE GENOMIC DNA]</scope>
    <source>
        <strain evidence="2 3">JCM6362</strain>
    </source>
</reference>